<evidence type="ECO:0000313" key="1">
    <source>
        <dbReference type="EMBL" id="OGG02051.1"/>
    </source>
</evidence>
<dbReference type="Proteomes" id="UP000179129">
    <property type="component" value="Unassembled WGS sequence"/>
</dbReference>
<reference evidence="1 2" key="1">
    <citation type="journal article" date="2016" name="Nat. Commun.">
        <title>Thousands of microbial genomes shed light on interconnected biogeochemical processes in an aquifer system.</title>
        <authorList>
            <person name="Anantharaman K."/>
            <person name="Brown C.T."/>
            <person name="Hug L.A."/>
            <person name="Sharon I."/>
            <person name="Castelle C.J."/>
            <person name="Probst A.J."/>
            <person name="Thomas B.C."/>
            <person name="Singh A."/>
            <person name="Wilkins M.J."/>
            <person name="Karaoz U."/>
            <person name="Brodie E.L."/>
            <person name="Williams K.H."/>
            <person name="Hubbard S.S."/>
            <person name="Banfield J.F."/>
        </authorList>
    </citation>
    <scope>NUCLEOTIDE SEQUENCE [LARGE SCALE GENOMIC DNA]</scope>
</reference>
<protein>
    <submittedName>
        <fullName evidence="1">Uncharacterized protein</fullName>
    </submittedName>
</protein>
<organism evidence="1 2">
    <name type="scientific">Candidatus Glassbacteria bacterium RIFCSPLOWO2_12_FULL_58_11</name>
    <dbReference type="NCBI Taxonomy" id="1817867"/>
    <lineage>
        <taxon>Bacteria</taxon>
        <taxon>Candidatus Glassiibacteriota</taxon>
    </lineage>
</organism>
<sequence>MVSALLENLLVKTDTLLERIFYQPHEQAPVSFSQYLTDPHKILLVAGENLAGFILSFQFIAPLLEKFPGAEIWIVVRPEEACLIGDHARVHQVSWGPRSLHTFDSQYRKNAALLREEGFDWAINLSFSGRPEALLTYQSAAKIRTGLNTLDNERYYNLIVKSIPPESGFLSQFGSLFRALHVESPQQSIPTIHLTKGELNRGKQFVRQRKNPRSEGQFIGFIPEWRPGLKSVERLLQGIISRLIRQLDPMHLLIAGNLAPADELRKMSEISSYTFFFDDLRHMFSSLASCDRLITNSIGAAIALAGLGCNVELVVTDEKYLSRLAAEELEKIRIIRGEDGAEPLLQAI</sequence>
<dbReference type="EMBL" id="MFIX01000198">
    <property type="protein sequence ID" value="OGG02051.1"/>
    <property type="molecule type" value="Genomic_DNA"/>
</dbReference>
<gene>
    <name evidence="1" type="ORF">A3F83_10875</name>
</gene>
<name>A0A1F5YPB7_9BACT</name>
<accession>A0A1F5YPB7</accession>
<evidence type="ECO:0000313" key="2">
    <source>
        <dbReference type="Proteomes" id="UP000179129"/>
    </source>
</evidence>
<comment type="caution">
    <text evidence="1">The sequence shown here is derived from an EMBL/GenBank/DDBJ whole genome shotgun (WGS) entry which is preliminary data.</text>
</comment>
<dbReference type="AlphaFoldDB" id="A0A1F5YPB7"/>
<proteinExistence type="predicted"/>
<dbReference type="Gene3D" id="3.40.50.2000">
    <property type="entry name" value="Glycogen Phosphorylase B"/>
    <property type="match status" value="1"/>
</dbReference>
<dbReference type="STRING" id="1817867.A3F83_10875"/>
<dbReference type="SUPFAM" id="SSF53756">
    <property type="entry name" value="UDP-Glycosyltransferase/glycogen phosphorylase"/>
    <property type="match status" value="1"/>
</dbReference>